<dbReference type="Gene3D" id="2.130.10.10">
    <property type="entry name" value="YVTN repeat-like/Quinoprotein amine dehydrogenase"/>
    <property type="match status" value="1"/>
</dbReference>
<dbReference type="InterPro" id="IPR001627">
    <property type="entry name" value="Semap_dom"/>
</dbReference>
<dbReference type="Proteomes" id="UP000580250">
    <property type="component" value="Unassembled WGS sequence"/>
</dbReference>
<comment type="caution">
    <text evidence="4">The sequence shown here is derived from an EMBL/GenBank/DDBJ whole genome shotgun (WGS) entry which is preliminary data.</text>
</comment>
<reference evidence="4 5" key="1">
    <citation type="submission" date="2020-08" db="EMBL/GenBank/DDBJ databases">
        <authorList>
            <person name="Koutsovoulos G."/>
            <person name="Danchin GJ E."/>
        </authorList>
    </citation>
    <scope>NUCLEOTIDE SEQUENCE [LARGE SCALE GENOMIC DNA]</scope>
</reference>
<name>A0A6V7X187_MELEN</name>
<proteinExistence type="predicted"/>
<keyword evidence="2" id="KW-1133">Transmembrane helix</keyword>
<dbReference type="InterPro" id="IPR031148">
    <property type="entry name" value="Plexin"/>
</dbReference>
<dbReference type="GO" id="GO:0017154">
    <property type="term" value="F:semaphorin receptor activity"/>
    <property type="evidence" value="ECO:0007669"/>
    <property type="project" value="InterPro"/>
</dbReference>
<feature type="domain" description="Sema" evidence="3">
    <location>
        <begin position="110"/>
        <end position="311"/>
    </location>
</feature>
<evidence type="ECO:0000313" key="4">
    <source>
        <dbReference type="EMBL" id="CAD2193071.1"/>
    </source>
</evidence>
<dbReference type="EMBL" id="CAJEWN010001001">
    <property type="protein sequence ID" value="CAD2193071.1"/>
    <property type="molecule type" value="Genomic_DNA"/>
</dbReference>
<dbReference type="OrthoDB" id="125363at2759"/>
<keyword evidence="2" id="KW-0812">Transmembrane</keyword>
<dbReference type="PANTHER" id="PTHR22625">
    <property type="entry name" value="PLEXIN"/>
    <property type="match status" value="1"/>
</dbReference>
<feature type="transmembrane region" description="Helical" evidence="2">
    <location>
        <begin position="92"/>
        <end position="113"/>
    </location>
</feature>
<evidence type="ECO:0000256" key="1">
    <source>
        <dbReference type="PROSITE-ProRule" id="PRU00352"/>
    </source>
</evidence>
<dbReference type="AlphaFoldDB" id="A0A6V7X187"/>
<accession>A0A6V7X187</accession>
<dbReference type="InterPro" id="IPR015943">
    <property type="entry name" value="WD40/YVTN_repeat-like_dom_sf"/>
</dbReference>
<gene>
    <name evidence="4" type="ORF">MENT_LOCUS46001</name>
</gene>
<organism evidence="4 5">
    <name type="scientific">Meloidogyne enterolobii</name>
    <name type="common">Root-knot nematode worm</name>
    <name type="synonym">Meloidogyne mayaguensis</name>
    <dbReference type="NCBI Taxonomy" id="390850"/>
    <lineage>
        <taxon>Eukaryota</taxon>
        <taxon>Metazoa</taxon>
        <taxon>Ecdysozoa</taxon>
        <taxon>Nematoda</taxon>
        <taxon>Chromadorea</taxon>
        <taxon>Rhabditida</taxon>
        <taxon>Tylenchina</taxon>
        <taxon>Tylenchomorpha</taxon>
        <taxon>Tylenchoidea</taxon>
        <taxon>Meloidogynidae</taxon>
        <taxon>Meloidogyninae</taxon>
        <taxon>Meloidogyne</taxon>
    </lineage>
</organism>
<dbReference type="PANTHER" id="PTHR22625:SF70">
    <property type="entry name" value="PLEXIN A, ISOFORM A"/>
    <property type="match status" value="1"/>
</dbReference>
<evidence type="ECO:0000256" key="2">
    <source>
        <dbReference type="SAM" id="Phobius"/>
    </source>
</evidence>
<protein>
    <recommendedName>
        <fullName evidence="3">Sema domain-containing protein</fullName>
    </recommendedName>
</protein>
<keyword evidence="2" id="KW-0472">Membrane</keyword>
<dbReference type="GO" id="GO:0030334">
    <property type="term" value="P:regulation of cell migration"/>
    <property type="evidence" value="ECO:0007669"/>
    <property type="project" value="TreeGrafter"/>
</dbReference>
<dbReference type="SUPFAM" id="SSF101912">
    <property type="entry name" value="Sema domain"/>
    <property type="match status" value="1"/>
</dbReference>
<dbReference type="InterPro" id="IPR036352">
    <property type="entry name" value="Semap_dom_sf"/>
</dbReference>
<dbReference type="PROSITE" id="PS51004">
    <property type="entry name" value="SEMA"/>
    <property type="match status" value="1"/>
</dbReference>
<comment type="caution">
    <text evidence="1">Lacks conserved residue(s) required for the propagation of feature annotation.</text>
</comment>
<evidence type="ECO:0000313" key="5">
    <source>
        <dbReference type="Proteomes" id="UP000580250"/>
    </source>
</evidence>
<dbReference type="GO" id="GO:0005886">
    <property type="term" value="C:plasma membrane"/>
    <property type="evidence" value="ECO:0007669"/>
    <property type="project" value="TreeGrafter"/>
</dbReference>
<sequence length="311" mass="35096">MFKHTKIFDVPCFSGQDLPNFNNNKCQYRNRQKQRQTLATKDNPQQNSRTVHSLELSVNQRREPSFKIDKWSIKVENFQKKFPRNLSTSDRLTTKTIFILLFLLLLIISSVQINGEDQQRKQQDEAILAVFRDSYEGHEVELQRMVMDRSTGRLYVGAVNHLYDLSPEGLAIREHALTGPRADSVLCADALNICKEPLVPTDSHIKALAIYPDSNKLIECTSLYQGRCRTRNLSNIRRESDVRFSRPGIVPNDDHSSAQIFVGSGPSTGGSSSQPRVLYVGSTYVPISLGPRDALDVPSVSSISLENGRLF</sequence>
<evidence type="ECO:0000259" key="3">
    <source>
        <dbReference type="PROSITE" id="PS51004"/>
    </source>
</evidence>
<dbReference type="GO" id="GO:0002116">
    <property type="term" value="C:semaphorin receptor complex"/>
    <property type="evidence" value="ECO:0007669"/>
    <property type="project" value="TreeGrafter"/>
</dbReference>